<proteinExistence type="predicted"/>
<feature type="transmembrane region" description="Helical" evidence="1">
    <location>
        <begin position="107"/>
        <end position="123"/>
    </location>
</feature>
<dbReference type="Proteomes" id="UP001152872">
    <property type="component" value="Unassembled WGS sequence"/>
</dbReference>
<keyword evidence="1" id="KW-0472">Membrane</keyword>
<evidence type="ECO:0000256" key="1">
    <source>
        <dbReference type="SAM" id="Phobius"/>
    </source>
</evidence>
<keyword evidence="3" id="KW-1185">Reference proteome</keyword>
<dbReference type="RefSeq" id="WP_009629755.1">
    <property type="nucleotide sequence ID" value="NZ_VBTY01000402.1"/>
</dbReference>
<comment type="caution">
    <text evidence="2">The sequence shown here is derived from an EMBL/GenBank/DDBJ whole genome shotgun (WGS) entry which is preliminary data.</text>
</comment>
<sequence>MTNAKSQDDNPEKNSSSAIDKTFTGIKPIVTTVESSTLPIQMPTISQELFEILAEKDALGLLKFCQSYDEKRFELAKQKEENRHQEAIAKEKFKIESQTSSENIKKIALAVGLTFFALVLIYSGLCGNQELPEKVFTLAVGGFGGAGVANSLKRQEGKD</sequence>
<dbReference type="AlphaFoldDB" id="A0A9X4MBC6"/>
<reference evidence="2" key="1">
    <citation type="submission" date="2019-05" db="EMBL/GenBank/DDBJ databases">
        <title>Whole genome sequencing of Pseudanabaena catenata USMAC16.</title>
        <authorList>
            <person name="Khan Z."/>
            <person name="Omar W.M."/>
            <person name="Convey P."/>
            <person name="Merican F."/>
            <person name="Najimudin N."/>
        </authorList>
    </citation>
    <scope>NUCLEOTIDE SEQUENCE</scope>
    <source>
        <strain evidence="2">USMAC16</strain>
    </source>
</reference>
<feature type="transmembrane region" description="Helical" evidence="1">
    <location>
        <begin position="135"/>
        <end position="152"/>
    </location>
</feature>
<gene>
    <name evidence="2" type="ORF">FEV09_23600</name>
</gene>
<dbReference type="EMBL" id="VBTY01000402">
    <property type="protein sequence ID" value="MDG3497511.1"/>
    <property type="molecule type" value="Genomic_DNA"/>
</dbReference>
<keyword evidence="1" id="KW-0812">Transmembrane</keyword>
<protein>
    <recommendedName>
        <fullName evidence="4">DUF2335 domain-containing protein</fullName>
    </recommendedName>
</protein>
<evidence type="ECO:0000313" key="2">
    <source>
        <dbReference type="EMBL" id="MDG3497511.1"/>
    </source>
</evidence>
<accession>A0A9X4MBC6</accession>
<organism evidence="2 3">
    <name type="scientific">Pseudanabaena catenata USMAC16</name>
    <dbReference type="NCBI Taxonomy" id="1855837"/>
    <lineage>
        <taxon>Bacteria</taxon>
        <taxon>Bacillati</taxon>
        <taxon>Cyanobacteriota</taxon>
        <taxon>Cyanophyceae</taxon>
        <taxon>Pseudanabaenales</taxon>
        <taxon>Pseudanabaenaceae</taxon>
        <taxon>Pseudanabaena</taxon>
    </lineage>
</organism>
<evidence type="ECO:0000313" key="3">
    <source>
        <dbReference type="Proteomes" id="UP001152872"/>
    </source>
</evidence>
<evidence type="ECO:0008006" key="4">
    <source>
        <dbReference type="Google" id="ProtNLM"/>
    </source>
</evidence>
<name>A0A9X4MBC6_9CYAN</name>
<keyword evidence="1" id="KW-1133">Transmembrane helix</keyword>